<sequence length="390" mass="43320">MYQEYKEGTYVIEHEDADIWVAKNLKQDQVNYYYGGTRTVPHNYSKDQAYEVISYLRNYESGLKNLLINEAIQNGVFEKDKERLPIGFSNSIVGGGRCIIQPKTKEIESIILDTMHPRHKEVIDSLFKTLGDFLENQDGVIKLTPDFGKFAGLADMLYQYTDNVLGIRCEDGGCGGKASYTSTGIIAAIEAMGYGKDYAGPVTLIGSNGACGIGVLAYLMEKGYKDIAVADLFYDDNPELTKELGGKGVKILPGIKGKFTDECLCRGGLIVATTTGGELLNSNLSVIKDGTVLLLAHNEAIPVTQEALDTVEEILNKKNICIIPGQLLTFGGALTSRLEWFFRANRKEKELFNKEQAHDSVRKVTNFCFKVHVEGKERTNLFRRLFSMVD</sequence>
<name>A0A1M7YI73_9FIRM</name>
<evidence type="ECO:0000313" key="2">
    <source>
        <dbReference type="Proteomes" id="UP000184612"/>
    </source>
</evidence>
<reference evidence="1 2" key="1">
    <citation type="submission" date="2016-12" db="EMBL/GenBank/DDBJ databases">
        <authorList>
            <person name="Song W.-J."/>
            <person name="Kurnit D.M."/>
        </authorList>
    </citation>
    <scope>NUCLEOTIDE SEQUENCE [LARGE SCALE GENOMIC DNA]</scope>
    <source>
        <strain evidence="1 2">DSM 12503</strain>
    </source>
</reference>
<proteinExistence type="predicted"/>
<protein>
    <submittedName>
        <fullName evidence="1">Uncharacterized protein</fullName>
    </submittedName>
</protein>
<dbReference type="OrthoDB" id="9803297at2"/>
<dbReference type="EMBL" id="FRFD01000011">
    <property type="protein sequence ID" value="SHO52311.1"/>
    <property type="molecule type" value="Genomic_DNA"/>
</dbReference>
<accession>A0A1M7YI73</accession>
<keyword evidence="2" id="KW-1185">Reference proteome</keyword>
<dbReference type="Proteomes" id="UP000184612">
    <property type="component" value="Unassembled WGS sequence"/>
</dbReference>
<organism evidence="1 2">
    <name type="scientific">Anaerocolumna xylanovorans DSM 12503</name>
    <dbReference type="NCBI Taxonomy" id="1121345"/>
    <lineage>
        <taxon>Bacteria</taxon>
        <taxon>Bacillati</taxon>
        <taxon>Bacillota</taxon>
        <taxon>Clostridia</taxon>
        <taxon>Lachnospirales</taxon>
        <taxon>Lachnospiraceae</taxon>
        <taxon>Anaerocolumna</taxon>
    </lineage>
</organism>
<gene>
    <name evidence="1" type="ORF">SAMN02745217_03577</name>
</gene>
<dbReference type="Gene3D" id="3.40.50.720">
    <property type="entry name" value="NAD(P)-binding Rossmann-like Domain"/>
    <property type="match status" value="1"/>
</dbReference>
<dbReference type="RefSeq" id="WP_073590232.1">
    <property type="nucleotide sequence ID" value="NZ_FRFD01000011.1"/>
</dbReference>
<dbReference type="InterPro" id="IPR036291">
    <property type="entry name" value="NAD(P)-bd_dom_sf"/>
</dbReference>
<evidence type="ECO:0000313" key="1">
    <source>
        <dbReference type="EMBL" id="SHO52311.1"/>
    </source>
</evidence>
<dbReference type="STRING" id="1121345.SAMN02745217_03577"/>
<dbReference type="AlphaFoldDB" id="A0A1M7YI73"/>
<dbReference type="SUPFAM" id="SSF51735">
    <property type="entry name" value="NAD(P)-binding Rossmann-fold domains"/>
    <property type="match status" value="1"/>
</dbReference>